<gene>
    <name evidence="5" type="ORF">N0F65_000841</name>
</gene>
<accession>A0AAV2YZF3</accession>
<dbReference type="Proteomes" id="UP001146120">
    <property type="component" value="Unassembled WGS sequence"/>
</dbReference>
<dbReference type="PANTHER" id="PTHR42755">
    <property type="entry name" value="3-DEOXY-MANNO-OCTULOSONATE CYTIDYLYLTRANSFERASE"/>
    <property type="match status" value="1"/>
</dbReference>
<reference evidence="5" key="1">
    <citation type="submission" date="2022-11" db="EMBL/GenBank/DDBJ databases">
        <authorList>
            <person name="Morgan W.R."/>
            <person name="Tartar A."/>
        </authorList>
    </citation>
    <scope>NUCLEOTIDE SEQUENCE</scope>
    <source>
        <strain evidence="5">ARSEF 373</strain>
    </source>
</reference>
<dbReference type="Pfam" id="PF04413">
    <property type="entry name" value="Glycos_transf_N"/>
    <property type="match status" value="1"/>
</dbReference>
<dbReference type="GO" id="GO:0009245">
    <property type="term" value="P:lipid A biosynthetic process"/>
    <property type="evidence" value="ECO:0007669"/>
    <property type="project" value="TreeGrafter"/>
</dbReference>
<sequence length="467" mass="52318">MAGVVGVYRGLWRVAWPLARWWVVRKDTRRCVDLVTISERFGEYARRPAMARDGRPTVWIHGASVGECLSALPLIDYYRSDQCARAGHKRPRVLVSTSTPTARAVMLQRLNHYPEDQVHCVLAPLDHPACVGRFFDHWHPTVGIWIESELWPNLILEASRRGTRIALMNARMSPRSFHRWQWPFAYSLIRSVLPKFTFVACQTNAIVERFTALGARNVEQLLNLKLATRSTSVIADTDVANFRDAIGSRRCWAAVSTHDGEEALMARVHAELAHSHQLLTIIVPRHTNRTDAIIEELYRVNPSLVVCRRSVDRVPAANCNIFICDTMVGAGCGNDPHKRPIRAHDVVCQGETELIFQSVGLVVMGGSFGHRGGHNPIEPLRAGCQVIVGPHMDNFDDIMNILEAKQRDMNITALRRVAAADELSAHVTQALSFGSCYASTTTTEMVERLAAQALAQYQQKAQQLLLQ</sequence>
<organism evidence="5 6">
    <name type="scientific">Lagenidium giganteum</name>
    <dbReference type="NCBI Taxonomy" id="4803"/>
    <lineage>
        <taxon>Eukaryota</taxon>
        <taxon>Sar</taxon>
        <taxon>Stramenopiles</taxon>
        <taxon>Oomycota</taxon>
        <taxon>Peronosporomycetes</taxon>
        <taxon>Pythiales</taxon>
        <taxon>Pythiaceae</taxon>
    </lineage>
</organism>
<dbReference type="Gene3D" id="3.40.50.2000">
    <property type="entry name" value="Glycogen Phosphorylase B"/>
    <property type="match status" value="2"/>
</dbReference>
<name>A0AAV2YZF3_9STRA</name>
<feature type="active site" description="Proton acceptor" evidence="2">
    <location>
        <position position="67"/>
    </location>
</feature>
<keyword evidence="1" id="KW-0808">Transferase</keyword>
<evidence type="ECO:0000256" key="1">
    <source>
        <dbReference type="ARBA" id="ARBA00022679"/>
    </source>
</evidence>
<dbReference type="GO" id="GO:0016740">
    <property type="term" value="F:transferase activity"/>
    <property type="evidence" value="ECO:0007669"/>
    <property type="project" value="UniProtKB-KW"/>
</dbReference>
<feature type="site" description="Transition state stabilizer" evidence="3">
    <location>
        <position position="147"/>
    </location>
</feature>
<evidence type="ECO:0000256" key="2">
    <source>
        <dbReference type="PIRSR" id="PIRSR639901-1"/>
    </source>
</evidence>
<dbReference type="InterPro" id="IPR039901">
    <property type="entry name" value="Kdotransferase"/>
</dbReference>
<evidence type="ECO:0000256" key="3">
    <source>
        <dbReference type="PIRSR" id="PIRSR639901-2"/>
    </source>
</evidence>
<dbReference type="InterPro" id="IPR007507">
    <property type="entry name" value="Glycos_transf_N"/>
</dbReference>
<comment type="caution">
    <text evidence="5">The sequence shown here is derived from an EMBL/GenBank/DDBJ whole genome shotgun (WGS) entry which is preliminary data.</text>
</comment>
<feature type="site" description="Transition state stabilizer" evidence="3">
    <location>
        <position position="225"/>
    </location>
</feature>
<dbReference type="GO" id="GO:0005886">
    <property type="term" value="C:plasma membrane"/>
    <property type="evidence" value="ECO:0007669"/>
    <property type="project" value="TreeGrafter"/>
</dbReference>
<keyword evidence="6" id="KW-1185">Reference proteome</keyword>
<feature type="domain" description="3-deoxy-D-manno-octulosonic-acid transferase N-terminal" evidence="4">
    <location>
        <begin position="37"/>
        <end position="227"/>
    </location>
</feature>
<evidence type="ECO:0000313" key="6">
    <source>
        <dbReference type="Proteomes" id="UP001146120"/>
    </source>
</evidence>
<dbReference type="PANTHER" id="PTHR42755:SF1">
    <property type="entry name" value="3-DEOXY-D-MANNO-OCTULOSONIC ACID TRANSFERASE, MITOCHONDRIAL-RELATED"/>
    <property type="match status" value="1"/>
</dbReference>
<dbReference type="AlphaFoldDB" id="A0AAV2YZF3"/>
<reference evidence="5" key="2">
    <citation type="journal article" date="2023" name="Microbiol Resour">
        <title>Decontamination and Annotation of the Draft Genome Sequence of the Oomycete Lagenidium giganteum ARSEF 373.</title>
        <authorList>
            <person name="Morgan W.R."/>
            <person name="Tartar A."/>
        </authorList>
    </citation>
    <scope>NUCLEOTIDE SEQUENCE</scope>
    <source>
        <strain evidence="5">ARSEF 373</strain>
    </source>
</reference>
<proteinExistence type="predicted"/>
<evidence type="ECO:0000259" key="4">
    <source>
        <dbReference type="Pfam" id="PF04413"/>
    </source>
</evidence>
<dbReference type="InterPro" id="IPR038107">
    <property type="entry name" value="Glycos_transf_N_sf"/>
</dbReference>
<protein>
    <recommendedName>
        <fullName evidence="4">3-deoxy-D-manno-octulosonic-acid transferase N-terminal domain-containing protein</fullName>
    </recommendedName>
</protein>
<evidence type="ECO:0000313" key="5">
    <source>
        <dbReference type="EMBL" id="DAZ98646.1"/>
    </source>
</evidence>
<dbReference type="Gene3D" id="3.40.50.11720">
    <property type="entry name" value="3-Deoxy-D-manno-octulosonic-acid transferase, N-terminal domain"/>
    <property type="match status" value="1"/>
</dbReference>
<dbReference type="EMBL" id="DAKRPA010000101">
    <property type="protein sequence ID" value="DAZ98646.1"/>
    <property type="molecule type" value="Genomic_DNA"/>
</dbReference>